<evidence type="ECO:0000313" key="2">
    <source>
        <dbReference type="Proteomes" id="UP001293593"/>
    </source>
</evidence>
<keyword evidence="2" id="KW-1185">Reference proteome</keyword>
<protein>
    <submittedName>
        <fullName evidence="1">Uncharacterized protein</fullName>
    </submittedName>
</protein>
<accession>A0AAE1MJ00</accession>
<reference evidence="1" key="1">
    <citation type="submission" date="2023-10" db="EMBL/GenBank/DDBJ databases">
        <title>Chromosome-level genome of the transformable northern wattle, Acacia crassicarpa.</title>
        <authorList>
            <person name="Massaro I."/>
            <person name="Sinha N.R."/>
            <person name="Poethig S."/>
            <person name="Leichty A.R."/>
        </authorList>
    </citation>
    <scope>NUCLEOTIDE SEQUENCE</scope>
    <source>
        <strain evidence="1">Acra3RX</strain>
        <tissue evidence="1">Leaf</tissue>
    </source>
</reference>
<dbReference type="EMBL" id="JAWXYG010000009">
    <property type="protein sequence ID" value="KAK4263588.1"/>
    <property type="molecule type" value="Genomic_DNA"/>
</dbReference>
<name>A0AAE1MJ00_9FABA</name>
<proteinExistence type="predicted"/>
<dbReference type="Proteomes" id="UP001293593">
    <property type="component" value="Unassembled WGS sequence"/>
</dbReference>
<sequence length="73" mass="8723">MPKCSQKPKTHTHPRTYLDLFSIRQSPTNFRNQHWGFSFDQNWYKEAADFPVPFPENEILRPDAFSKLRCPLL</sequence>
<organism evidence="1 2">
    <name type="scientific">Acacia crassicarpa</name>
    <name type="common">northern wattle</name>
    <dbReference type="NCBI Taxonomy" id="499986"/>
    <lineage>
        <taxon>Eukaryota</taxon>
        <taxon>Viridiplantae</taxon>
        <taxon>Streptophyta</taxon>
        <taxon>Embryophyta</taxon>
        <taxon>Tracheophyta</taxon>
        <taxon>Spermatophyta</taxon>
        <taxon>Magnoliopsida</taxon>
        <taxon>eudicotyledons</taxon>
        <taxon>Gunneridae</taxon>
        <taxon>Pentapetalae</taxon>
        <taxon>rosids</taxon>
        <taxon>fabids</taxon>
        <taxon>Fabales</taxon>
        <taxon>Fabaceae</taxon>
        <taxon>Caesalpinioideae</taxon>
        <taxon>mimosoid clade</taxon>
        <taxon>Acacieae</taxon>
        <taxon>Acacia</taxon>
    </lineage>
</organism>
<gene>
    <name evidence="1" type="ORF">QN277_028979</name>
</gene>
<comment type="caution">
    <text evidence="1">The sequence shown here is derived from an EMBL/GenBank/DDBJ whole genome shotgun (WGS) entry which is preliminary data.</text>
</comment>
<dbReference type="AlphaFoldDB" id="A0AAE1MJ00"/>
<evidence type="ECO:0000313" key="1">
    <source>
        <dbReference type="EMBL" id="KAK4263588.1"/>
    </source>
</evidence>